<sequence>MPGDEVVGASFQPFLLEVWHWLPHMPRRCEDTLRGIVKCRARSRTAALIAVRERRVTCDPVVRTGFIQLKSVRLVITDIKTYRLEEGQITVAHHDKAQVPPDAKWHAKYRNLVQNSKLISLISSRVTSSSDGKCAEGDSYSQVPKQCSDADMEDETFITEHPPPVFVSEDMSRNGRGLWTKLLSSYYRSQGNRPDVLGTPDPELVNQGHDMSKQSRARSHHSLLISDPHWATPTHDPTGPSKTNPSGLPKTSHTDPAGPNIKTTTQRVVPSTDPSGPTETSTRTSCQYGLPNMLNRHHLYTTVSLRVHRPNTWSPNITKDEISNHTKATEIDTPRKSPTPKDNQITAND</sequence>
<accession>A0A4Y2MIC3</accession>
<feature type="region of interest" description="Disordered" evidence="1">
    <location>
        <begin position="311"/>
        <end position="349"/>
    </location>
</feature>
<keyword evidence="3" id="KW-1185">Reference proteome</keyword>
<evidence type="ECO:0000313" key="2">
    <source>
        <dbReference type="EMBL" id="GBN26242.1"/>
    </source>
</evidence>
<comment type="caution">
    <text evidence="2">The sequence shown here is derived from an EMBL/GenBank/DDBJ whole genome shotgun (WGS) entry which is preliminary data.</text>
</comment>
<organism evidence="2 3">
    <name type="scientific">Araneus ventricosus</name>
    <name type="common">Orbweaver spider</name>
    <name type="synonym">Epeira ventricosa</name>
    <dbReference type="NCBI Taxonomy" id="182803"/>
    <lineage>
        <taxon>Eukaryota</taxon>
        <taxon>Metazoa</taxon>
        <taxon>Ecdysozoa</taxon>
        <taxon>Arthropoda</taxon>
        <taxon>Chelicerata</taxon>
        <taxon>Arachnida</taxon>
        <taxon>Araneae</taxon>
        <taxon>Araneomorphae</taxon>
        <taxon>Entelegynae</taxon>
        <taxon>Araneoidea</taxon>
        <taxon>Araneidae</taxon>
        <taxon>Araneus</taxon>
    </lineage>
</organism>
<name>A0A4Y2MIC3_ARAVE</name>
<reference evidence="2 3" key="1">
    <citation type="journal article" date="2019" name="Sci. Rep.">
        <title>Orb-weaving spider Araneus ventricosus genome elucidates the spidroin gene catalogue.</title>
        <authorList>
            <person name="Kono N."/>
            <person name="Nakamura H."/>
            <person name="Ohtoshi R."/>
            <person name="Moran D.A.P."/>
            <person name="Shinohara A."/>
            <person name="Yoshida Y."/>
            <person name="Fujiwara M."/>
            <person name="Mori M."/>
            <person name="Tomita M."/>
            <person name="Arakawa K."/>
        </authorList>
    </citation>
    <scope>NUCLEOTIDE SEQUENCE [LARGE SCALE GENOMIC DNA]</scope>
</reference>
<dbReference type="AlphaFoldDB" id="A0A4Y2MIC3"/>
<proteinExistence type="predicted"/>
<gene>
    <name evidence="2" type="ORF">AVEN_270367_1</name>
</gene>
<feature type="compositionally biased region" description="Polar residues" evidence="1">
    <location>
        <begin position="261"/>
        <end position="287"/>
    </location>
</feature>
<dbReference type="EMBL" id="BGPR01007358">
    <property type="protein sequence ID" value="GBN26242.1"/>
    <property type="molecule type" value="Genomic_DNA"/>
</dbReference>
<evidence type="ECO:0000313" key="3">
    <source>
        <dbReference type="Proteomes" id="UP000499080"/>
    </source>
</evidence>
<feature type="compositionally biased region" description="Polar residues" evidence="1">
    <location>
        <begin position="340"/>
        <end position="349"/>
    </location>
</feature>
<evidence type="ECO:0000256" key="1">
    <source>
        <dbReference type="SAM" id="MobiDB-lite"/>
    </source>
</evidence>
<feature type="compositionally biased region" description="Polar residues" evidence="1">
    <location>
        <begin position="240"/>
        <end position="251"/>
    </location>
</feature>
<dbReference type="Proteomes" id="UP000499080">
    <property type="component" value="Unassembled WGS sequence"/>
</dbReference>
<feature type="region of interest" description="Disordered" evidence="1">
    <location>
        <begin position="191"/>
        <end position="288"/>
    </location>
</feature>
<protein>
    <submittedName>
        <fullName evidence="2">Uncharacterized protein</fullName>
    </submittedName>
</protein>
<feature type="compositionally biased region" description="Basic and acidic residues" evidence="1">
    <location>
        <begin position="318"/>
        <end position="335"/>
    </location>
</feature>